<dbReference type="InterPro" id="IPR016156">
    <property type="entry name" value="FAD/NAD-linked_Rdtase_dimer_sf"/>
</dbReference>
<dbReference type="PRINTS" id="PR00469">
    <property type="entry name" value="PNDRDTASEII"/>
</dbReference>
<gene>
    <name evidence="7" type="ORF">Ate02nite_23040</name>
</gene>
<evidence type="ECO:0000256" key="2">
    <source>
        <dbReference type="ARBA" id="ARBA00022630"/>
    </source>
</evidence>
<comment type="caution">
    <text evidence="7">The sequence shown here is derived from an EMBL/GenBank/DDBJ whole genome shotgun (WGS) entry which is preliminary data.</text>
</comment>
<dbReference type="SUPFAM" id="SSF55424">
    <property type="entry name" value="FAD/NAD-linked reductases, dimerisation (C-terminal) domain"/>
    <property type="match status" value="1"/>
</dbReference>
<evidence type="ECO:0000259" key="6">
    <source>
        <dbReference type="Pfam" id="PF14759"/>
    </source>
</evidence>
<dbReference type="InterPro" id="IPR028202">
    <property type="entry name" value="Reductase_C"/>
</dbReference>
<dbReference type="Gene3D" id="3.50.50.60">
    <property type="entry name" value="FAD/NAD(P)-binding domain"/>
    <property type="match status" value="2"/>
</dbReference>
<evidence type="ECO:0000259" key="5">
    <source>
        <dbReference type="Pfam" id="PF07992"/>
    </source>
</evidence>
<dbReference type="PANTHER" id="PTHR43557">
    <property type="entry name" value="APOPTOSIS-INDUCING FACTOR 1"/>
    <property type="match status" value="1"/>
</dbReference>
<name>A0A919NK93_9ACTN</name>
<dbReference type="Pfam" id="PF14759">
    <property type="entry name" value="Reductase_C"/>
    <property type="match status" value="1"/>
</dbReference>
<evidence type="ECO:0000313" key="8">
    <source>
        <dbReference type="Proteomes" id="UP000623608"/>
    </source>
</evidence>
<dbReference type="InterPro" id="IPR050446">
    <property type="entry name" value="FAD-oxidoreductase/Apoptosis"/>
</dbReference>
<dbReference type="AlphaFoldDB" id="A0A919NK93"/>
<dbReference type="Gene3D" id="3.30.390.30">
    <property type="match status" value="1"/>
</dbReference>
<accession>A0A919NK93</accession>
<evidence type="ECO:0000256" key="3">
    <source>
        <dbReference type="ARBA" id="ARBA00022827"/>
    </source>
</evidence>
<dbReference type="SUPFAM" id="SSF51905">
    <property type="entry name" value="FAD/NAD(P)-binding domain"/>
    <property type="match status" value="2"/>
</dbReference>
<reference evidence="7" key="1">
    <citation type="submission" date="2021-01" db="EMBL/GenBank/DDBJ databases">
        <title>Whole genome shotgun sequence of Actinoplanes tereljensis NBRC 105297.</title>
        <authorList>
            <person name="Komaki H."/>
            <person name="Tamura T."/>
        </authorList>
    </citation>
    <scope>NUCLEOTIDE SEQUENCE</scope>
    <source>
        <strain evidence="7">NBRC 105297</strain>
    </source>
</reference>
<keyword evidence="2" id="KW-0285">Flavoprotein</keyword>
<dbReference type="Proteomes" id="UP000623608">
    <property type="component" value="Unassembled WGS sequence"/>
</dbReference>
<dbReference type="GO" id="GO:0016651">
    <property type="term" value="F:oxidoreductase activity, acting on NAD(P)H"/>
    <property type="evidence" value="ECO:0007669"/>
    <property type="project" value="TreeGrafter"/>
</dbReference>
<dbReference type="EMBL" id="BOMY01000016">
    <property type="protein sequence ID" value="GIF19574.1"/>
    <property type="molecule type" value="Genomic_DNA"/>
</dbReference>
<evidence type="ECO:0000256" key="4">
    <source>
        <dbReference type="ARBA" id="ARBA00023002"/>
    </source>
</evidence>
<evidence type="ECO:0000256" key="1">
    <source>
        <dbReference type="ARBA" id="ARBA00001974"/>
    </source>
</evidence>
<dbReference type="PANTHER" id="PTHR43557:SF2">
    <property type="entry name" value="RIESKE DOMAIN-CONTAINING PROTEIN-RELATED"/>
    <property type="match status" value="1"/>
</dbReference>
<proteinExistence type="predicted"/>
<protein>
    <submittedName>
        <fullName evidence="7">Ferredoxin</fullName>
    </submittedName>
</protein>
<dbReference type="RefSeq" id="WP_203803632.1">
    <property type="nucleotide sequence ID" value="NZ_BOMY01000016.1"/>
</dbReference>
<sequence>MTYVVVGGGLAGAKAVETLRDEGFAGPVTLIAAETERPYERPPLSKGLLLGNDQPDSVYVHAPSWYAEHNVTLLTGTTVTGLDRATKTVSFAGGAVEYDRLLLATGSSPRPLPGALTLRTLADSHRIASAVREGSRVVIAGAGWIGLEIAAFARSRGAEVTVVGSTELPLQNVLGAEIAAVFADLHRANGVTLLGGTRVAAVEGDTVRLADGSTLPADVVIAGIGATPNVSLAVDAGLAVDNGVLVDRRLATSDPDIFAAGDLANVDHPLLKHRIRVEHWATALNSGPVAAKAMLGQDVSYDRLPYFFTDQFDLGMEYIGWVAPGAEPAVVVRGDLAAREFIAFWLVDGKVAAGMNVNIWDVVEPIEALIRSGAVVDPARLADPGVELSDL</sequence>
<dbReference type="GO" id="GO:0005737">
    <property type="term" value="C:cytoplasm"/>
    <property type="evidence" value="ECO:0007669"/>
    <property type="project" value="TreeGrafter"/>
</dbReference>
<dbReference type="PRINTS" id="PR00368">
    <property type="entry name" value="FADPNR"/>
</dbReference>
<dbReference type="InterPro" id="IPR036188">
    <property type="entry name" value="FAD/NAD-bd_sf"/>
</dbReference>
<keyword evidence="8" id="KW-1185">Reference proteome</keyword>
<keyword evidence="4" id="KW-0560">Oxidoreductase</keyword>
<comment type="cofactor">
    <cofactor evidence="1">
        <name>FAD</name>
        <dbReference type="ChEBI" id="CHEBI:57692"/>
    </cofactor>
</comment>
<organism evidence="7 8">
    <name type="scientific">Paractinoplanes tereljensis</name>
    <dbReference type="NCBI Taxonomy" id="571912"/>
    <lineage>
        <taxon>Bacteria</taxon>
        <taxon>Bacillati</taxon>
        <taxon>Actinomycetota</taxon>
        <taxon>Actinomycetes</taxon>
        <taxon>Micromonosporales</taxon>
        <taxon>Micromonosporaceae</taxon>
        <taxon>Paractinoplanes</taxon>
    </lineage>
</organism>
<keyword evidence="3" id="KW-0274">FAD</keyword>
<dbReference type="InterPro" id="IPR023753">
    <property type="entry name" value="FAD/NAD-binding_dom"/>
</dbReference>
<feature type="domain" description="Reductase C-terminal" evidence="6">
    <location>
        <begin position="306"/>
        <end position="390"/>
    </location>
</feature>
<feature type="domain" description="FAD/NAD(P)-binding" evidence="5">
    <location>
        <begin position="2"/>
        <end position="287"/>
    </location>
</feature>
<dbReference type="Pfam" id="PF07992">
    <property type="entry name" value="Pyr_redox_2"/>
    <property type="match status" value="1"/>
</dbReference>
<evidence type="ECO:0000313" key="7">
    <source>
        <dbReference type="EMBL" id="GIF19574.1"/>
    </source>
</evidence>